<dbReference type="GO" id="GO:0016985">
    <property type="term" value="F:mannan endo-1,4-beta-mannosidase activity"/>
    <property type="evidence" value="ECO:0007669"/>
    <property type="project" value="InterPro"/>
</dbReference>
<dbReference type="GO" id="GO:0030246">
    <property type="term" value="F:carbohydrate binding"/>
    <property type="evidence" value="ECO:0007669"/>
    <property type="project" value="InterPro"/>
</dbReference>
<dbReference type="AlphaFoldDB" id="A0A4Q2UDB2"/>
<dbReference type="NCBIfam" id="TIGR04183">
    <property type="entry name" value="Por_Secre_tail"/>
    <property type="match status" value="1"/>
</dbReference>
<dbReference type="PROSITE" id="PS51764">
    <property type="entry name" value="GH26"/>
    <property type="match status" value="1"/>
</dbReference>
<dbReference type="PANTHER" id="PTHR40079:SF4">
    <property type="entry name" value="GH26 DOMAIN-CONTAINING PROTEIN-RELATED"/>
    <property type="match status" value="1"/>
</dbReference>
<dbReference type="PRINTS" id="PR00739">
    <property type="entry name" value="GLHYDRLASE26"/>
</dbReference>
<keyword evidence="2 4" id="KW-0378">Hydrolase</keyword>
<name>A0A4Q2UDB2_9BACT</name>
<dbReference type="GO" id="GO:0006080">
    <property type="term" value="P:substituted mannan metabolic process"/>
    <property type="evidence" value="ECO:0007669"/>
    <property type="project" value="InterPro"/>
</dbReference>
<dbReference type="CDD" id="cd04086">
    <property type="entry name" value="CBM35_mannanase-like"/>
    <property type="match status" value="1"/>
</dbReference>
<accession>A0A4Q2UDB2</accession>
<dbReference type="SUPFAM" id="SSF49785">
    <property type="entry name" value="Galactose-binding domain-like"/>
    <property type="match status" value="1"/>
</dbReference>
<dbReference type="RefSeq" id="WP_129605618.1">
    <property type="nucleotide sequence ID" value="NZ_SBLB01000009.1"/>
</dbReference>
<evidence type="ECO:0000256" key="3">
    <source>
        <dbReference type="ARBA" id="ARBA00023295"/>
    </source>
</evidence>
<feature type="active site" description="Proton donor" evidence="4">
    <location>
        <position position="330"/>
    </location>
</feature>
<evidence type="ECO:0000256" key="4">
    <source>
        <dbReference type="PROSITE-ProRule" id="PRU01100"/>
    </source>
</evidence>
<keyword evidence="7" id="KW-1185">Reference proteome</keyword>
<gene>
    <name evidence="6" type="ORF">EQG79_26165</name>
</gene>
<dbReference type="EMBL" id="SBLB01000009">
    <property type="protein sequence ID" value="RYC67163.1"/>
    <property type="molecule type" value="Genomic_DNA"/>
</dbReference>
<evidence type="ECO:0000256" key="1">
    <source>
        <dbReference type="ARBA" id="ARBA00007754"/>
    </source>
</evidence>
<dbReference type="Pfam" id="PF02156">
    <property type="entry name" value="Glyco_hydro_26"/>
    <property type="match status" value="1"/>
</dbReference>
<reference evidence="6 7" key="1">
    <citation type="submission" date="2019-01" db="EMBL/GenBank/DDBJ databases">
        <title>Spirosoma flava sp. nov., a propanil-degrading bacterium isolated from herbicide-contaminated soil.</title>
        <authorList>
            <person name="Zhang L."/>
            <person name="Jiang J.-D."/>
        </authorList>
    </citation>
    <scope>NUCLEOTIDE SEQUENCE [LARGE SCALE GENOMIC DNA]</scope>
    <source>
        <strain evidence="6 7">TY50</strain>
    </source>
</reference>
<dbReference type="Gene3D" id="3.20.20.80">
    <property type="entry name" value="Glycosidases"/>
    <property type="match status" value="1"/>
</dbReference>
<organism evidence="6 7">
    <name type="scientific">Spirosoma sordidisoli</name>
    <dbReference type="NCBI Taxonomy" id="2502893"/>
    <lineage>
        <taxon>Bacteria</taxon>
        <taxon>Pseudomonadati</taxon>
        <taxon>Bacteroidota</taxon>
        <taxon>Cytophagia</taxon>
        <taxon>Cytophagales</taxon>
        <taxon>Cytophagaceae</taxon>
        <taxon>Spirosoma</taxon>
    </lineage>
</organism>
<dbReference type="InterPro" id="IPR022790">
    <property type="entry name" value="GH26_dom"/>
</dbReference>
<comment type="similarity">
    <text evidence="1 4">Belongs to the glycosyl hydrolase 26 family.</text>
</comment>
<dbReference type="InterPro" id="IPR008979">
    <property type="entry name" value="Galactose-bd-like_sf"/>
</dbReference>
<dbReference type="InterPro" id="IPR017853">
    <property type="entry name" value="GH"/>
</dbReference>
<comment type="caution">
    <text evidence="6">The sequence shown here is derived from an EMBL/GenBank/DDBJ whole genome shotgun (WGS) entry which is preliminary data.</text>
</comment>
<evidence type="ECO:0000313" key="6">
    <source>
        <dbReference type="EMBL" id="RYC67163.1"/>
    </source>
</evidence>
<protein>
    <submittedName>
        <fullName evidence="6">T9SS type A sorting domain-containing protein</fullName>
    </submittedName>
</protein>
<dbReference type="PANTHER" id="PTHR40079">
    <property type="entry name" value="MANNAN ENDO-1,4-BETA-MANNOSIDASE E-RELATED"/>
    <property type="match status" value="1"/>
</dbReference>
<feature type="active site" description="Nucleophile" evidence="4">
    <location>
        <position position="423"/>
    </location>
</feature>
<feature type="domain" description="GH26" evidence="5">
    <location>
        <begin position="163"/>
        <end position="473"/>
    </location>
</feature>
<dbReference type="Gene3D" id="2.60.120.260">
    <property type="entry name" value="Galactose-binding domain-like"/>
    <property type="match status" value="1"/>
</dbReference>
<proteinExistence type="inferred from homology"/>
<dbReference type="InterPro" id="IPR005084">
    <property type="entry name" value="CBM6"/>
</dbReference>
<keyword evidence="3 4" id="KW-0326">Glycosidase</keyword>
<dbReference type="InterPro" id="IPR000805">
    <property type="entry name" value="Glyco_hydro_26"/>
</dbReference>
<sequence length="576" mass="63824">MHPEPISPFWGLLTKHVLFLAFLAGFMRSGLAWGAADPVRIEAETGVLTGVTIATATAGFSGTGYVTGFDQPTDNLVLTINAKAGLYELRIGYASPFGDKGIDFQLNAEKGSATLRQRASFSTASLGIFMLREGANRLTLSTGWGYYDVDYLLATPTVPTIPIQPPKTLTDAQATASTRGLFSYLVDQYGRKVISGQQDDVEYILEKTGKEPAIGAFDLIDYSPSRVANGARPLRTSEAIIDWARKGEGRGIISLMWHWNAPSDLINQAPDKLWWRGFYTEATTFDLSAALADKSSDRYKLLLRDIDAIADQLKKFQAADVPVLWRPLHEAPGGWFWWGAKGAGPFRELWRLTYDRLTNYHNLHNLIWVYTATDTFNVDWYPGDSFVDVVGLDVYADASANLSGNWKSALDQLNGKKLITLSETGHVPNASTVRGFGTWWSWFSVWTGTDYIKKQPIPSLQAVFTDADVITRDELPNWRLASPGLVTSVEPSSPFQLTLLGNPIQGDQIQLELTNPDQIPLTLLVTDLRGSRVLERTVESTTRVIRQKLPPTLRAGVYFLQVSSPRGVSTFRIVNY</sequence>
<dbReference type="Proteomes" id="UP000290407">
    <property type="component" value="Unassembled WGS sequence"/>
</dbReference>
<dbReference type="InterPro" id="IPR026444">
    <property type="entry name" value="Secre_tail"/>
</dbReference>
<dbReference type="SUPFAM" id="SSF51445">
    <property type="entry name" value="(Trans)glycosidases"/>
    <property type="match status" value="1"/>
</dbReference>
<evidence type="ECO:0000256" key="2">
    <source>
        <dbReference type="ARBA" id="ARBA00022801"/>
    </source>
</evidence>
<dbReference type="Pfam" id="PF16990">
    <property type="entry name" value="CBM_35"/>
    <property type="match status" value="1"/>
</dbReference>
<evidence type="ECO:0000259" key="5">
    <source>
        <dbReference type="PROSITE" id="PS51764"/>
    </source>
</evidence>
<evidence type="ECO:0000313" key="7">
    <source>
        <dbReference type="Proteomes" id="UP000290407"/>
    </source>
</evidence>